<dbReference type="InterPro" id="IPR039315">
    <property type="entry name" value="CheW"/>
</dbReference>
<dbReference type="EMBL" id="JACHIP010000005">
    <property type="protein sequence ID" value="MBB5059143.1"/>
    <property type="molecule type" value="Genomic_DNA"/>
</dbReference>
<reference evidence="6 7" key="1">
    <citation type="submission" date="2020-08" db="EMBL/GenBank/DDBJ databases">
        <title>Genomic Encyclopedia of Type Strains, Phase IV (KMG-V): Genome sequencing to study the core and pangenomes of soil and plant-associated prokaryotes.</title>
        <authorList>
            <person name="Whitman W."/>
        </authorList>
    </citation>
    <scope>NUCLEOTIDE SEQUENCE [LARGE SCALE GENOMIC DNA]</scope>
    <source>
        <strain evidence="6 7">M8UP14</strain>
    </source>
</reference>
<comment type="caution">
    <text evidence="6">The sequence shown here is derived from an EMBL/GenBank/DDBJ whole genome shotgun (WGS) entry which is preliminary data.</text>
</comment>
<dbReference type="GO" id="GO:0005829">
    <property type="term" value="C:cytosol"/>
    <property type="evidence" value="ECO:0007669"/>
    <property type="project" value="TreeGrafter"/>
</dbReference>
<dbReference type="AlphaFoldDB" id="A0A7W7ZG70"/>
<accession>A0A7W7ZG70</accession>
<dbReference type="Gene3D" id="2.30.30.40">
    <property type="entry name" value="SH3 Domains"/>
    <property type="match status" value="1"/>
</dbReference>
<evidence type="ECO:0000313" key="7">
    <source>
        <dbReference type="Proteomes" id="UP000540989"/>
    </source>
</evidence>
<organism evidence="6 7">
    <name type="scientific">Granulicella aggregans</name>
    <dbReference type="NCBI Taxonomy" id="474949"/>
    <lineage>
        <taxon>Bacteria</taxon>
        <taxon>Pseudomonadati</taxon>
        <taxon>Acidobacteriota</taxon>
        <taxon>Terriglobia</taxon>
        <taxon>Terriglobales</taxon>
        <taxon>Acidobacteriaceae</taxon>
        <taxon>Granulicella</taxon>
    </lineage>
</organism>
<dbReference type="PANTHER" id="PTHR22617">
    <property type="entry name" value="CHEMOTAXIS SENSOR HISTIDINE KINASE-RELATED"/>
    <property type="match status" value="1"/>
</dbReference>
<dbReference type="Pfam" id="PF01584">
    <property type="entry name" value="CheW"/>
    <property type="match status" value="1"/>
</dbReference>
<dbReference type="GO" id="GO:0007165">
    <property type="term" value="P:signal transduction"/>
    <property type="evidence" value="ECO:0007669"/>
    <property type="project" value="InterPro"/>
</dbReference>
<evidence type="ECO:0000256" key="4">
    <source>
        <dbReference type="ARBA" id="ARBA00022500"/>
    </source>
</evidence>
<keyword evidence="4" id="KW-0145">Chemotaxis</keyword>
<feature type="domain" description="CheW-like" evidence="5">
    <location>
        <begin position="21"/>
        <end position="165"/>
    </location>
</feature>
<dbReference type="PROSITE" id="PS50851">
    <property type="entry name" value="CHEW"/>
    <property type="match status" value="1"/>
</dbReference>
<evidence type="ECO:0000256" key="2">
    <source>
        <dbReference type="ARBA" id="ARBA00021483"/>
    </source>
</evidence>
<evidence type="ECO:0000259" key="5">
    <source>
        <dbReference type="PROSITE" id="PS50851"/>
    </source>
</evidence>
<evidence type="ECO:0000256" key="1">
    <source>
        <dbReference type="ARBA" id="ARBA00004496"/>
    </source>
</evidence>
<protein>
    <recommendedName>
        <fullName evidence="2">Chemotaxis protein CheW</fullName>
    </recommendedName>
</protein>
<dbReference type="Gene3D" id="2.40.50.180">
    <property type="entry name" value="CheA-289, Domain 4"/>
    <property type="match status" value="1"/>
</dbReference>
<proteinExistence type="predicted"/>
<keyword evidence="7" id="KW-1185">Reference proteome</keyword>
<dbReference type="InterPro" id="IPR036061">
    <property type="entry name" value="CheW-like_dom_sf"/>
</dbReference>
<dbReference type="InterPro" id="IPR002545">
    <property type="entry name" value="CheW-lke_dom"/>
</dbReference>
<dbReference type="PANTHER" id="PTHR22617:SF41">
    <property type="entry name" value="CHEMOTAXIS SIGNAL TRANSDUCTION SYSTEM ADAPTOR PROTEIN CHEW"/>
    <property type="match status" value="1"/>
</dbReference>
<dbReference type="SMART" id="SM00260">
    <property type="entry name" value="CheW"/>
    <property type="match status" value="1"/>
</dbReference>
<keyword evidence="3" id="KW-0963">Cytoplasm</keyword>
<dbReference type="RefSeq" id="WP_348641357.1">
    <property type="nucleotide sequence ID" value="NZ_JACHIP010000005.1"/>
</dbReference>
<comment type="subcellular location">
    <subcellularLocation>
        <location evidence="1">Cytoplasm</location>
    </subcellularLocation>
</comment>
<dbReference type="SUPFAM" id="SSF50341">
    <property type="entry name" value="CheW-like"/>
    <property type="match status" value="1"/>
</dbReference>
<evidence type="ECO:0000256" key="3">
    <source>
        <dbReference type="ARBA" id="ARBA00022490"/>
    </source>
</evidence>
<dbReference type="FunFam" id="2.40.50.180:FF:000002">
    <property type="entry name" value="Chemotaxis protein CheW"/>
    <property type="match status" value="1"/>
</dbReference>
<dbReference type="CDD" id="cd00732">
    <property type="entry name" value="CheW"/>
    <property type="match status" value="1"/>
</dbReference>
<dbReference type="Proteomes" id="UP000540989">
    <property type="component" value="Unassembled WGS sequence"/>
</dbReference>
<name>A0A7W7ZG70_9BACT</name>
<evidence type="ECO:0000313" key="6">
    <source>
        <dbReference type="EMBL" id="MBB5059143.1"/>
    </source>
</evidence>
<gene>
    <name evidence="6" type="ORF">HDF16_003866</name>
</gene>
<sequence>MATAINTPSIKMFPSPATEISGKHLIFQLGSEEFAINVMNVKEIMKMQAITSVPQTPSFVQGVINLRGKIVPVINLRRKFGIEDREDTDLTCIVVVRMQVDGGEQPVGIVVDGVVEVLTFNGEDIEDTPDFGLDGVMPYVRGMAKIKGRVKIVLDIEQVLRGNQLERMVARS</sequence>
<dbReference type="GO" id="GO:0006935">
    <property type="term" value="P:chemotaxis"/>
    <property type="evidence" value="ECO:0007669"/>
    <property type="project" value="UniProtKB-KW"/>
</dbReference>